<dbReference type="Proteomes" id="UP000472676">
    <property type="component" value="Unassembled WGS sequence"/>
</dbReference>
<dbReference type="Gene3D" id="3.60.15.10">
    <property type="entry name" value="Ribonuclease Z/Hydroxyacylglutathione hydrolase-like"/>
    <property type="match status" value="1"/>
</dbReference>
<keyword evidence="1" id="KW-0436">Ligase</keyword>
<reference evidence="1 2" key="1">
    <citation type="journal article" date="2014" name="Int. J. Syst. Evol. Microbiol.">
        <title>Solimonas terrae sp. nov., isolated from soil.</title>
        <authorList>
            <person name="Kim S.J."/>
            <person name="Moon J.Y."/>
            <person name="Weon H.Y."/>
            <person name="Ahn J.H."/>
            <person name="Chen W.M."/>
            <person name="Kwon S.W."/>
        </authorList>
    </citation>
    <scope>NUCLEOTIDE SEQUENCE [LARGE SCALE GENOMIC DNA]</scope>
    <source>
        <strain evidence="1 2">KIS83-12</strain>
    </source>
</reference>
<dbReference type="RefSeq" id="WP_166259914.1">
    <property type="nucleotide sequence ID" value="NZ_JAAMOW010000009.1"/>
</dbReference>
<dbReference type="EC" id="3.1.-.-" evidence="1"/>
<evidence type="ECO:0000313" key="1">
    <source>
        <dbReference type="EMBL" id="NGY06397.1"/>
    </source>
</evidence>
<dbReference type="NCBIfam" id="TIGR04122">
    <property type="entry name" value="Xnuc_lig_assoc"/>
    <property type="match status" value="1"/>
</dbReference>
<organism evidence="1 2">
    <name type="scientific">Solimonas terrae</name>
    <dbReference type="NCBI Taxonomy" id="1396819"/>
    <lineage>
        <taxon>Bacteria</taxon>
        <taxon>Pseudomonadati</taxon>
        <taxon>Pseudomonadota</taxon>
        <taxon>Gammaproteobacteria</taxon>
        <taxon>Nevskiales</taxon>
        <taxon>Nevskiaceae</taxon>
        <taxon>Solimonas</taxon>
    </lineage>
</organism>
<accession>A0A6M2BWW8</accession>
<name>A0A6M2BWW8_9GAMM</name>
<dbReference type="SUPFAM" id="SSF56281">
    <property type="entry name" value="Metallo-hydrolase/oxidoreductase"/>
    <property type="match status" value="1"/>
</dbReference>
<dbReference type="GO" id="GO:0004521">
    <property type="term" value="F:RNA endonuclease activity"/>
    <property type="evidence" value="ECO:0007669"/>
    <property type="project" value="TreeGrafter"/>
</dbReference>
<comment type="caution">
    <text evidence="1">The sequence shown here is derived from an EMBL/GenBank/DDBJ whole genome shotgun (WGS) entry which is preliminary data.</text>
</comment>
<keyword evidence="1" id="KW-0378">Hydrolase</keyword>
<dbReference type="InterPro" id="IPR050698">
    <property type="entry name" value="MBL"/>
</dbReference>
<proteinExistence type="predicted"/>
<gene>
    <name evidence="1" type="ORF">G7Y85_16615</name>
</gene>
<dbReference type="EMBL" id="JAAMOW010000009">
    <property type="protein sequence ID" value="NGY06397.1"/>
    <property type="molecule type" value="Genomic_DNA"/>
</dbReference>
<sequence>MSDLVVMRPEGLYCPPGDFYIDPHKRVTRAVVTHAHGDHAKSGCARYWTATPGYRLLKTRLGAGAQVKPQDYGQIFELGDARVSLHSAGHILGSAQVRIEVGGEVWVVSGDYKRDADPSCAPFEVVPCDVFVTEATFAAPQYVWPPDGTASAEIFAWWTRNREDGVASVLFCYALGKSQRILAELTRHTDATVYLHEAMTKLVGHYRRENIAMLPTRSVNECVRSHDFRGSLILVPPHAFGTSWLKRLAPYRTGFASGWMGAPGEQGSGRAAKYDRGFTLSDHADWPALLRTIDETGARRVLAMHGDTALLIETLRARGLQADALI</sequence>
<dbReference type="GO" id="GO:0004527">
    <property type="term" value="F:exonuclease activity"/>
    <property type="evidence" value="ECO:0007669"/>
    <property type="project" value="UniProtKB-KW"/>
</dbReference>
<keyword evidence="2" id="KW-1185">Reference proteome</keyword>
<protein>
    <submittedName>
        <fullName evidence="1">Ligase-associated DNA damage response exonuclease</fullName>
        <ecNumber evidence="1">3.1.-.-</ecNumber>
    </submittedName>
</protein>
<evidence type="ECO:0000313" key="2">
    <source>
        <dbReference type="Proteomes" id="UP000472676"/>
    </source>
</evidence>
<dbReference type="PANTHER" id="PTHR11203">
    <property type="entry name" value="CLEAVAGE AND POLYADENYLATION SPECIFICITY FACTOR FAMILY MEMBER"/>
    <property type="match status" value="1"/>
</dbReference>
<keyword evidence="1" id="KW-0269">Exonuclease</keyword>
<dbReference type="InterPro" id="IPR036866">
    <property type="entry name" value="RibonucZ/Hydroxyglut_hydro"/>
</dbReference>
<dbReference type="AlphaFoldDB" id="A0A6M2BWW8"/>
<dbReference type="InterPro" id="IPR026360">
    <property type="entry name" value="Xnuc_lig_assoc"/>
</dbReference>
<dbReference type="PANTHER" id="PTHR11203:SF49">
    <property type="entry name" value="BLL1145 PROTEIN"/>
    <property type="match status" value="1"/>
</dbReference>
<dbReference type="GO" id="GO:0016874">
    <property type="term" value="F:ligase activity"/>
    <property type="evidence" value="ECO:0007669"/>
    <property type="project" value="UniProtKB-KW"/>
</dbReference>
<keyword evidence="1" id="KW-0540">Nuclease</keyword>